<dbReference type="Pfam" id="PF00573">
    <property type="entry name" value="Ribosomal_L4"/>
    <property type="match status" value="1"/>
</dbReference>
<keyword evidence="5" id="KW-0694">RNA-binding</keyword>
<dbReference type="SUPFAM" id="SSF52166">
    <property type="entry name" value="Ribosomal protein L4"/>
    <property type="match status" value="1"/>
</dbReference>
<dbReference type="EMBL" id="LR633967">
    <property type="protein sequence ID" value="VUX55517.1"/>
    <property type="molecule type" value="Genomic_DNA"/>
</dbReference>
<dbReference type="GO" id="GO:0006412">
    <property type="term" value="P:translation"/>
    <property type="evidence" value="ECO:0007669"/>
    <property type="project" value="UniProtKB-UniRule"/>
</dbReference>
<dbReference type="InterPro" id="IPR013005">
    <property type="entry name" value="Ribosomal_uL4-like"/>
</dbReference>
<evidence type="ECO:0000256" key="2">
    <source>
        <dbReference type="ARBA" id="ARBA00022980"/>
    </source>
</evidence>
<keyword evidence="3 5" id="KW-0687">Ribonucleoprotein</keyword>
<dbReference type="Gene3D" id="3.40.1370.10">
    <property type="match status" value="1"/>
</dbReference>
<dbReference type="GO" id="GO:0003735">
    <property type="term" value="F:structural constituent of ribosome"/>
    <property type="evidence" value="ECO:0007669"/>
    <property type="project" value="InterPro"/>
</dbReference>
<reference evidence="7" key="1">
    <citation type="submission" date="2019-07" db="EMBL/GenBank/DDBJ databases">
        <authorList>
            <person name="Weber M."/>
            <person name="Kostadinov I."/>
            <person name="Kostadinov D I."/>
        </authorList>
    </citation>
    <scope>NUCLEOTIDE SEQUENCE</scope>
    <source>
        <strain evidence="7">Gfbio:sag-sample-m06:053724c1-46a9-4a36-b237-ea2bf867836b</strain>
    </source>
</reference>
<evidence type="ECO:0000256" key="3">
    <source>
        <dbReference type="ARBA" id="ARBA00023274"/>
    </source>
</evidence>
<evidence type="ECO:0000256" key="5">
    <source>
        <dbReference type="HAMAP-Rule" id="MF_01328"/>
    </source>
</evidence>
<evidence type="ECO:0000256" key="6">
    <source>
        <dbReference type="SAM" id="MobiDB-lite"/>
    </source>
</evidence>
<comment type="subunit">
    <text evidence="5">Part of the 50S ribosomal subunit.</text>
</comment>
<organism evidence="7">
    <name type="scientific">uncultured Woeseiaceae bacterium</name>
    <dbReference type="NCBI Taxonomy" id="1983305"/>
    <lineage>
        <taxon>Bacteria</taxon>
        <taxon>Pseudomonadati</taxon>
        <taxon>Pseudomonadota</taxon>
        <taxon>Gammaproteobacteria</taxon>
        <taxon>Woeseiales</taxon>
        <taxon>Woeseiaceae</taxon>
        <taxon>environmental samples</taxon>
    </lineage>
</organism>
<gene>
    <name evidence="5 7" type="primary">rplD</name>
    <name evidence="7" type="ORF">JTBM06_V1_30072</name>
</gene>
<dbReference type="NCBIfam" id="TIGR03953">
    <property type="entry name" value="rplD_bact"/>
    <property type="match status" value="1"/>
</dbReference>
<dbReference type="GO" id="GO:0019843">
    <property type="term" value="F:rRNA binding"/>
    <property type="evidence" value="ECO:0007669"/>
    <property type="project" value="UniProtKB-UniRule"/>
</dbReference>
<dbReference type="PANTHER" id="PTHR10746:SF6">
    <property type="entry name" value="LARGE RIBOSOMAL SUBUNIT PROTEIN UL4M"/>
    <property type="match status" value="1"/>
</dbReference>
<comment type="function">
    <text evidence="5">One of the primary rRNA binding proteins, this protein initially binds near the 5'-end of the 23S rRNA. It is important during the early stages of 50S assembly. It makes multiple contacts with different domains of the 23S rRNA in the assembled 50S subunit and ribosome.</text>
</comment>
<keyword evidence="5" id="KW-0699">rRNA-binding</keyword>
<sequence length="200" mass="21730">MKLKMQGAGTVDVAESAFGADYNEPLVHQVVTAFLAGGRAGTKAQKNRSQVSGGGAKPWRQKGTGRARAGTIRSPIWVGGGRTFAAKPRDHSQKVNKKMYRAAMRSICSELVRQDRLIITDSITMKAPKTKELAGKLKKLGLDNVLIVNEAFDEKVFLSARNLPDVGICDAAAIDPVVLMRFEKVLMTLPALKLIEERLA</sequence>
<dbReference type="HAMAP" id="MF_01328_B">
    <property type="entry name" value="Ribosomal_uL4_B"/>
    <property type="match status" value="1"/>
</dbReference>
<dbReference type="GO" id="GO:0005840">
    <property type="term" value="C:ribosome"/>
    <property type="evidence" value="ECO:0007669"/>
    <property type="project" value="UniProtKB-KW"/>
</dbReference>
<dbReference type="GO" id="GO:1990904">
    <property type="term" value="C:ribonucleoprotein complex"/>
    <property type="evidence" value="ECO:0007669"/>
    <property type="project" value="UniProtKB-KW"/>
</dbReference>
<protein>
    <recommendedName>
        <fullName evidence="4 5">Large ribosomal subunit protein uL4</fullName>
    </recommendedName>
</protein>
<comment type="function">
    <text evidence="5">Forms part of the polypeptide exit tunnel.</text>
</comment>
<dbReference type="InterPro" id="IPR002136">
    <property type="entry name" value="Ribosomal_uL4"/>
</dbReference>
<name>A0A7D9D1H6_9GAMM</name>
<comment type="similarity">
    <text evidence="1 5">Belongs to the universal ribosomal protein uL4 family.</text>
</comment>
<dbReference type="AlphaFoldDB" id="A0A7D9D1H6"/>
<dbReference type="PANTHER" id="PTHR10746">
    <property type="entry name" value="50S RIBOSOMAL PROTEIN L4"/>
    <property type="match status" value="1"/>
</dbReference>
<evidence type="ECO:0000256" key="1">
    <source>
        <dbReference type="ARBA" id="ARBA00010528"/>
    </source>
</evidence>
<proteinExistence type="inferred from homology"/>
<accession>A0A7D9D1H6</accession>
<feature type="region of interest" description="Disordered" evidence="6">
    <location>
        <begin position="39"/>
        <end position="71"/>
    </location>
</feature>
<evidence type="ECO:0000313" key="7">
    <source>
        <dbReference type="EMBL" id="VUX55517.1"/>
    </source>
</evidence>
<keyword evidence="2 5" id="KW-0689">Ribosomal protein</keyword>
<dbReference type="InterPro" id="IPR023574">
    <property type="entry name" value="Ribosomal_uL4_dom_sf"/>
</dbReference>
<evidence type="ECO:0000256" key="4">
    <source>
        <dbReference type="ARBA" id="ARBA00035244"/>
    </source>
</evidence>